<name>A0ABY2THE0_9BACT</name>
<keyword evidence="2" id="KW-0378">Hydrolase</keyword>
<evidence type="ECO:0000313" key="2">
    <source>
        <dbReference type="EMBL" id="TKX33525.1"/>
    </source>
</evidence>
<proteinExistence type="predicted"/>
<feature type="coiled-coil region" evidence="1">
    <location>
        <begin position="175"/>
        <end position="223"/>
    </location>
</feature>
<evidence type="ECO:0000313" key="3">
    <source>
        <dbReference type="Proteomes" id="UP000309584"/>
    </source>
</evidence>
<dbReference type="Proteomes" id="UP000309584">
    <property type="component" value="Unassembled WGS sequence"/>
</dbReference>
<comment type="caution">
    <text evidence="2">The sequence shown here is derived from an EMBL/GenBank/DDBJ whole genome shotgun (WGS) entry which is preliminary data.</text>
</comment>
<reference evidence="2 3" key="1">
    <citation type="submission" date="2018-05" db="EMBL/GenBank/DDBJ databases">
        <title>Novel Campyloabacter and Helicobacter Species and Strains.</title>
        <authorList>
            <person name="Mannion A.J."/>
            <person name="Shen Z."/>
            <person name="Fox J.G."/>
        </authorList>
    </citation>
    <scope>NUCLEOTIDE SEQUENCE [LARGE SCALE GENOMIC DNA]</scope>
    <source>
        <strain evidence="3">MIT10-5678</strain>
    </source>
</reference>
<dbReference type="GO" id="GO:0008233">
    <property type="term" value="F:peptidase activity"/>
    <property type="evidence" value="ECO:0007669"/>
    <property type="project" value="UniProtKB-KW"/>
</dbReference>
<accession>A0ABY2THE0</accession>
<keyword evidence="3" id="KW-1185">Reference proteome</keyword>
<protein>
    <submittedName>
        <fullName evidence="2">Clan AA aspartic protease</fullName>
    </submittedName>
</protein>
<evidence type="ECO:0000256" key="1">
    <source>
        <dbReference type="SAM" id="Coils"/>
    </source>
</evidence>
<keyword evidence="1" id="KW-0175">Coiled coil</keyword>
<dbReference type="RefSeq" id="WP_137624301.1">
    <property type="nucleotide sequence ID" value="NZ_NXLY01000013.1"/>
</dbReference>
<dbReference type="EMBL" id="NXLY01000013">
    <property type="protein sequence ID" value="TKX33525.1"/>
    <property type="molecule type" value="Genomic_DNA"/>
</dbReference>
<organism evidence="2 3">
    <name type="scientific">Campylobacter taeniopygiae</name>
    <dbReference type="NCBI Taxonomy" id="2510188"/>
    <lineage>
        <taxon>Bacteria</taxon>
        <taxon>Pseudomonadati</taxon>
        <taxon>Campylobacterota</taxon>
        <taxon>Epsilonproteobacteria</taxon>
        <taxon>Campylobacterales</taxon>
        <taxon>Campylobacteraceae</taxon>
        <taxon>Campylobacter</taxon>
    </lineage>
</organism>
<keyword evidence="2" id="KW-0645">Protease</keyword>
<gene>
    <name evidence="2" type="ORF">CQA75_06990</name>
</gene>
<dbReference type="GO" id="GO:0006508">
    <property type="term" value="P:proteolysis"/>
    <property type="evidence" value="ECO:0007669"/>
    <property type="project" value="UniProtKB-KW"/>
</dbReference>
<sequence>MLFLLKKILPQIFIGIILEDEKNILKAAIYRNKKLISSSEKSFEKSEDLLEYVKTLSKKFLFFHTALFLNAKEQGLIPSTKNEDLEKFNVGKISLKFITLNNALTYTATEHVEYFHELFEDYNGLDFLYSPFALLYFNISKQNKNDDKITLYAYQCRQMLTIMVCKNHQILYGELNFLDQESENNETSNEELDEDIFNNELNFENLDENFEDLSQEKNDSEEEGFLNFDNLSQFNNDMEIAHCIISSIEKFYNDEKYSGNFINNIHVLSEQELSIEATEFLENETFLEITTQQINTFDLMFELMHKEIQ</sequence>